<dbReference type="CDD" id="cd06173">
    <property type="entry name" value="MFS_MefA_like"/>
    <property type="match status" value="1"/>
</dbReference>
<name>A0ABQ0BUX9_9FIRM</name>
<keyword evidence="6 7" id="KW-0472">Membrane</keyword>
<feature type="transmembrane region" description="Helical" evidence="7">
    <location>
        <begin position="253"/>
        <end position="275"/>
    </location>
</feature>
<feature type="transmembrane region" description="Helical" evidence="7">
    <location>
        <begin position="307"/>
        <end position="330"/>
    </location>
</feature>
<evidence type="ECO:0000256" key="4">
    <source>
        <dbReference type="ARBA" id="ARBA00022692"/>
    </source>
</evidence>
<dbReference type="Pfam" id="PF07690">
    <property type="entry name" value="MFS_1"/>
    <property type="match status" value="1"/>
</dbReference>
<feature type="transmembrane region" description="Helical" evidence="7">
    <location>
        <begin position="395"/>
        <end position="416"/>
    </location>
</feature>
<dbReference type="InterPro" id="IPR036259">
    <property type="entry name" value="MFS_trans_sf"/>
</dbReference>
<dbReference type="InterPro" id="IPR011701">
    <property type="entry name" value="MFS"/>
</dbReference>
<feature type="transmembrane region" description="Helical" evidence="7">
    <location>
        <begin position="102"/>
        <end position="123"/>
    </location>
</feature>
<protein>
    <submittedName>
        <fullName evidence="8">MFS transporter</fullName>
    </submittedName>
</protein>
<evidence type="ECO:0000313" key="9">
    <source>
        <dbReference type="Proteomes" id="UP001600941"/>
    </source>
</evidence>
<feature type="transmembrane region" description="Helical" evidence="7">
    <location>
        <begin position="12"/>
        <end position="37"/>
    </location>
</feature>
<feature type="transmembrane region" description="Helical" evidence="7">
    <location>
        <begin position="143"/>
        <end position="164"/>
    </location>
</feature>
<dbReference type="Proteomes" id="UP001600941">
    <property type="component" value="Unassembled WGS sequence"/>
</dbReference>
<dbReference type="PANTHER" id="PTHR43266">
    <property type="entry name" value="MACROLIDE-EFFLUX PROTEIN"/>
    <property type="match status" value="1"/>
</dbReference>
<feature type="transmembrane region" description="Helical" evidence="7">
    <location>
        <begin position="222"/>
        <end position="241"/>
    </location>
</feature>
<dbReference type="Gene3D" id="1.20.1250.20">
    <property type="entry name" value="MFS general substrate transporter like domains"/>
    <property type="match status" value="1"/>
</dbReference>
<dbReference type="InterPro" id="IPR008265">
    <property type="entry name" value="Lipase_GDSL_AS"/>
</dbReference>
<keyword evidence="5 7" id="KW-1133">Transmembrane helix</keyword>
<keyword evidence="3" id="KW-1003">Cell membrane</keyword>
<dbReference type="PROSITE" id="PS01098">
    <property type="entry name" value="LIPASE_GDSL_SER"/>
    <property type="match status" value="1"/>
</dbReference>
<evidence type="ECO:0000256" key="7">
    <source>
        <dbReference type="SAM" id="Phobius"/>
    </source>
</evidence>
<dbReference type="SUPFAM" id="SSF103473">
    <property type="entry name" value="MFS general substrate transporter"/>
    <property type="match status" value="1"/>
</dbReference>
<evidence type="ECO:0000256" key="1">
    <source>
        <dbReference type="ARBA" id="ARBA00004651"/>
    </source>
</evidence>
<evidence type="ECO:0000256" key="3">
    <source>
        <dbReference type="ARBA" id="ARBA00022475"/>
    </source>
</evidence>
<feature type="transmembrane region" description="Helical" evidence="7">
    <location>
        <begin position="282"/>
        <end position="301"/>
    </location>
</feature>
<feature type="transmembrane region" description="Helical" evidence="7">
    <location>
        <begin position="75"/>
        <end position="96"/>
    </location>
</feature>
<sequence>MKQTDSSFRKFLTLWAGDFISSVGSGLTSFGLGVYIFQQTGKASYMALVTLLAFLPSLLLSVPAGVLADRYDRRILMVLGDSLSAAGLLFILACLMNGEAQVWQICVGVTISSVFTSLLEPAYKATITDLLRPEQYSRASGMVQLAGSAKYLISPVLAGFLLGIADIRLLLLLDMGTFFVTVVTTLAVRRGIESRVSGGRISFLPEIKEGWKALTGRTGMPALVFMGALITFCLGMIQTLASPMVLSFADSTSLGTLMTVIAFGMLVSSMILGGFSIEKGYVRLLSASLFGAGIFMALFGLRENMVWIGAAGFCFFAMLPFANTCLDCLIRGNIDNKIQGRVWGLVGLISQLGYVAAYAVSGVLADYLMTPLLLPGGKLAGSVGKILGTGDGRGIGLLIILSGLLLCVTAALLPGIKSIRLLENRGVYES</sequence>
<keyword evidence="2" id="KW-0813">Transport</keyword>
<feature type="transmembrane region" description="Helical" evidence="7">
    <location>
        <begin position="170"/>
        <end position="188"/>
    </location>
</feature>
<gene>
    <name evidence="8" type="ORF">K340107D12_31560</name>
</gene>
<accession>A0ABQ0BUX9</accession>
<keyword evidence="9" id="KW-1185">Reference proteome</keyword>
<evidence type="ECO:0000313" key="8">
    <source>
        <dbReference type="EMBL" id="GAA6500340.1"/>
    </source>
</evidence>
<comment type="subcellular location">
    <subcellularLocation>
        <location evidence="1">Cell membrane</location>
        <topology evidence="1">Multi-pass membrane protein</topology>
    </subcellularLocation>
</comment>
<dbReference type="RefSeq" id="WP_227212042.1">
    <property type="nucleotide sequence ID" value="NZ_BAABZQ010000001.1"/>
</dbReference>
<comment type="caution">
    <text evidence="8">The sequence shown here is derived from an EMBL/GenBank/DDBJ whole genome shotgun (WGS) entry which is preliminary data.</text>
</comment>
<organism evidence="8 9">
    <name type="scientific">Blautia parvula</name>
    <dbReference type="NCBI Taxonomy" id="2877527"/>
    <lineage>
        <taxon>Bacteria</taxon>
        <taxon>Bacillati</taxon>
        <taxon>Bacillota</taxon>
        <taxon>Clostridia</taxon>
        <taxon>Lachnospirales</taxon>
        <taxon>Lachnospiraceae</taxon>
        <taxon>Blautia</taxon>
    </lineage>
</organism>
<evidence type="ECO:0000256" key="6">
    <source>
        <dbReference type="ARBA" id="ARBA00023136"/>
    </source>
</evidence>
<proteinExistence type="predicted"/>
<reference evidence="8 9" key="1">
    <citation type="submission" date="2024-04" db="EMBL/GenBank/DDBJ databases">
        <title>Defined microbial consortia suppress multidrug-resistant proinflammatory Enterobacteriaceae via ecological control.</title>
        <authorList>
            <person name="Furuichi M."/>
            <person name="Kawaguchi T."/>
            <person name="Pust M."/>
            <person name="Yasuma K."/>
            <person name="Plichta D."/>
            <person name="Hasegawa N."/>
            <person name="Ohya T."/>
            <person name="Bhattarai S."/>
            <person name="Sasajima S."/>
            <person name="Aoto Y."/>
            <person name="Tuganbaev T."/>
            <person name="Yaginuma M."/>
            <person name="Ueda M."/>
            <person name="Okahashi N."/>
            <person name="Amafuji K."/>
            <person name="Kiridooshi Y."/>
            <person name="Sugita K."/>
            <person name="Strazar M."/>
            <person name="Skelly A."/>
            <person name="Suda W."/>
            <person name="Hattori M."/>
            <person name="Nakamoto N."/>
            <person name="Caballero S."/>
            <person name="Norman J."/>
            <person name="Olle B."/>
            <person name="Tanoue T."/>
            <person name="Arita M."/>
            <person name="Bucci V."/>
            <person name="Atarashi K."/>
            <person name="Xavier R."/>
            <person name="Honda K."/>
        </authorList>
    </citation>
    <scope>NUCLEOTIDE SEQUENCE [LARGE SCALE GENOMIC DNA]</scope>
    <source>
        <strain evidence="9">k34-0107-D12</strain>
    </source>
</reference>
<evidence type="ECO:0000256" key="2">
    <source>
        <dbReference type="ARBA" id="ARBA00022448"/>
    </source>
</evidence>
<feature type="transmembrane region" description="Helical" evidence="7">
    <location>
        <begin position="342"/>
        <end position="365"/>
    </location>
</feature>
<evidence type="ECO:0000256" key="5">
    <source>
        <dbReference type="ARBA" id="ARBA00022989"/>
    </source>
</evidence>
<feature type="transmembrane region" description="Helical" evidence="7">
    <location>
        <begin position="43"/>
        <end position="68"/>
    </location>
</feature>
<dbReference type="PANTHER" id="PTHR43266:SF2">
    <property type="entry name" value="MAJOR FACILITATOR SUPERFAMILY (MFS) PROFILE DOMAIN-CONTAINING PROTEIN"/>
    <property type="match status" value="1"/>
</dbReference>
<dbReference type="EMBL" id="BAABZQ010000001">
    <property type="protein sequence ID" value="GAA6500340.1"/>
    <property type="molecule type" value="Genomic_DNA"/>
</dbReference>
<keyword evidence="4 7" id="KW-0812">Transmembrane</keyword>